<evidence type="ECO:0000256" key="10">
    <source>
        <dbReference type="ARBA" id="ARBA00023136"/>
    </source>
</evidence>
<dbReference type="Proteomes" id="UP000542210">
    <property type="component" value="Unassembled WGS sequence"/>
</dbReference>
<keyword evidence="7 14" id="KW-0418">Kinase</keyword>
<dbReference type="PANTHER" id="PTHR45436">
    <property type="entry name" value="SENSOR HISTIDINE KINASE YKOH"/>
    <property type="match status" value="1"/>
</dbReference>
<feature type="domain" description="HAMP" evidence="13">
    <location>
        <begin position="181"/>
        <end position="234"/>
    </location>
</feature>
<dbReference type="PROSITE" id="PS51257">
    <property type="entry name" value="PROKAR_LIPOPROTEIN"/>
    <property type="match status" value="1"/>
</dbReference>
<evidence type="ECO:0000256" key="11">
    <source>
        <dbReference type="SAM" id="Phobius"/>
    </source>
</evidence>
<dbReference type="SMART" id="SM00388">
    <property type="entry name" value="HisKA"/>
    <property type="match status" value="1"/>
</dbReference>
<evidence type="ECO:0000256" key="4">
    <source>
        <dbReference type="ARBA" id="ARBA00022553"/>
    </source>
</evidence>
<keyword evidence="4" id="KW-0597">Phosphoprotein</keyword>
<keyword evidence="15" id="KW-1185">Reference proteome</keyword>
<evidence type="ECO:0000256" key="6">
    <source>
        <dbReference type="ARBA" id="ARBA00022692"/>
    </source>
</evidence>
<dbReference type="EMBL" id="JACHND010000001">
    <property type="protein sequence ID" value="MBB4702649.1"/>
    <property type="molecule type" value="Genomic_DNA"/>
</dbReference>
<keyword evidence="6 11" id="KW-0812">Transmembrane</keyword>
<keyword evidence="9" id="KW-0902">Two-component regulatory system</keyword>
<keyword evidence="10 11" id="KW-0472">Membrane</keyword>
<evidence type="ECO:0000259" key="13">
    <source>
        <dbReference type="PROSITE" id="PS50885"/>
    </source>
</evidence>
<dbReference type="InterPro" id="IPR036890">
    <property type="entry name" value="HATPase_C_sf"/>
</dbReference>
<dbReference type="SUPFAM" id="SSF47384">
    <property type="entry name" value="Homodimeric domain of signal transducing histidine kinase"/>
    <property type="match status" value="1"/>
</dbReference>
<accession>A0A7W7D9W0</accession>
<evidence type="ECO:0000256" key="7">
    <source>
        <dbReference type="ARBA" id="ARBA00022777"/>
    </source>
</evidence>
<dbReference type="RefSeq" id="WP_239122821.1">
    <property type="nucleotide sequence ID" value="NZ_BOOV01000005.1"/>
</dbReference>
<dbReference type="Pfam" id="PF00672">
    <property type="entry name" value="HAMP"/>
    <property type="match status" value="1"/>
</dbReference>
<dbReference type="CDD" id="cd00075">
    <property type="entry name" value="HATPase"/>
    <property type="match status" value="1"/>
</dbReference>
<dbReference type="InterPro" id="IPR050428">
    <property type="entry name" value="TCS_sensor_his_kinase"/>
</dbReference>
<keyword evidence="5" id="KW-0808">Transferase</keyword>
<evidence type="ECO:0000256" key="9">
    <source>
        <dbReference type="ARBA" id="ARBA00023012"/>
    </source>
</evidence>
<dbReference type="SUPFAM" id="SSF55874">
    <property type="entry name" value="ATPase domain of HSP90 chaperone/DNA topoisomerase II/histidine kinase"/>
    <property type="match status" value="1"/>
</dbReference>
<dbReference type="EC" id="2.7.13.3" evidence="3"/>
<dbReference type="InterPro" id="IPR036097">
    <property type="entry name" value="HisK_dim/P_sf"/>
</dbReference>
<keyword evidence="8 11" id="KW-1133">Transmembrane helix</keyword>
<evidence type="ECO:0000256" key="2">
    <source>
        <dbReference type="ARBA" id="ARBA00004236"/>
    </source>
</evidence>
<proteinExistence type="predicted"/>
<dbReference type="PROSITE" id="PS50885">
    <property type="entry name" value="HAMP"/>
    <property type="match status" value="1"/>
</dbReference>
<dbReference type="Gene3D" id="3.30.565.10">
    <property type="entry name" value="Histidine kinase-like ATPase, C-terminal domain"/>
    <property type="match status" value="1"/>
</dbReference>
<evidence type="ECO:0000313" key="15">
    <source>
        <dbReference type="Proteomes" id="UP000542210"/>
    </source>
</evidence>
<comment type="subcellular location">
    <subcellularLocation>
        <location evidence="2">Cell membrane</location>
    </subcellularLocation>
</comment>
<evidence type="ECO:0000256" key="5">
    <source>
        <dbReference type="ARBA" id="ARBA00022679"/>
    </source>
</evidence>
<dbReference type="PANTHER" id="PTHR45436:SF5">
    <property type="entry name" value="SENSOR HISTIDINE KINASE TRCS"/>
    <property type="match status" value="1"/>
</dbReference>
<evidence type="ECO:0000256" key="3">
    <source>
        <dbReference type="ARBA" id="ARBA00012438"/>
    </source>
</evidence>
<dbReference type="InterPro" id="IPR005467">
    <property type="entry name" value="His_kinase_dom"/>
</dbReference>
<dbReference type="InterPro" id="IPR003594">
    <property type="entry name" value="HATPase_dom"/>
</dbReference>
<feature type="transmembrane region" description="Helical" evidence="11">
    <location>
        <begin position="12"/>
        <end position="36"/>
    </location>
</feature>
<dbReference type="CDD" id="cd00082">
    <property type="entry name" value="HisKA"/>
    <property type="match status" value="1"/>
</dbReference>
<dbReference type="AlphaFoldDB" id="A0A7W7D9W0"/>
<name>A0A7W7D9W0_9ACTN</name>
<evidence type="ECO:0000313" key="14">
    <source>
        <dbReference type="EMBL" id="MBB4702649.1"/>
    </source>
</evidence>
<dbReference type="SUPFAM" id="SSF158472">
    <property type="entry name" value="HAMP domain-like"/>
    <property type="match status" value="1"/>
</dbReference>
<evidence type="ECO:0000256" key="8">
    <source>
        <dbReference type="ARBA" id="ARBA00022989"/>
    </source>
</evidence>
<dbReference type="InterPro" id="IPR004358">
    <property type="entry name" value="Sig_transdc_His_kin-like_C"/>
</dbReference>
<dbReference type="Pfam" id="PF00512">
    <property type="entry name" value="HisKA"/>
    <property type="match status" value="1"/>
</dbReference>
<dbReference type="Pfam" id="PF02518">
    <property type="entry name" value="HATPase_c"/>
    <property type="match status" value="1"/>
</dbReference>
<evidence type="ECO:0000259" key="12">
    <source>
        <dbReference type="PROSITE" id="PS50109"/>
    </source>
</evidence>
<dbReference type="SMART" id="SM00387">
    <property type="entry name" value="HATPase_c"/>
    <property type="match status" value="1"/>
</dbReference>
<sequence length="456" mass="50095">MVFWRDRSVRTRFTAVASTVMALACAGMCTLVLVGMRYAVHEYRLHQITLVHLRLAQLINHGHLPPVITDRAADGIQVVDGKGRIAAASPNLVGKPLITRLVPPDHLAHIARAVCSAPGFPGECVHVVVARHANDGQGDWLVYAAGRTPPWYVDPGLFALLSAGTLALVAVTGFGTHRMVSRTLAPVDRVRAELAEITASDLSRRVPLPPHRDEIRHLAETVNQTLDRLQEAAERQRRFAFDASHDLRSPITAMRTQVEDALAHPEDAEWPKIAEAVMASLDRVQAIVTDLLDIARLDAGGRVTRDYINLAELVRAETGRRARGKRLVLDLQPGVVVSGDRLQLARLLTNLLDNGERHAASTITVALRREGEDAVMEVVDDGEGIRPEHRELVFQRFTRLAASRERDKHGTGLGLAIAREIAERHGGTLTVADSPKGARFVLRVRTLQLTKNRTLT</sequence>
<dbReference type="GO" id="GO:0005886">
    <property type="term" value="C:plasma membrane"/>
    <property type="evidence" value="ECO:0007669"/>
    <property type="project" value="UniProtKB-SubCell"/>
</dbReference>
<organism evidence="14 15">
    <name type="scientific">Sphaerisporangium siamense</name>
    <dbReference type="NCBI Taxonomy" id="795645"/>
    <lineage>
        <taxon>Bacteria</taxon>
        <taxon>Bacillati</taxon>
        <taxon>Actinomycetota</taxon>
        <taxon>Actinomycetes</taxon>
        <taxon>Streptosporangiales</taxon>
        <taxon>Streptosporangiaceae</taxon>
        <taxon>Sphaerisporangium</taxon>
    </lineage>
</organism>
<reference evidence="14 15" key="1">
    <citation type="submission" date="2020-08" db="EMBL/GenBank/DDBJ databases">
        <title>Sequencing the genomes of 1000 actinobacteria strains.</title>
        <authorList>
            <person name="Klenk H.-P."/>
        </authorList>
    </citation>
    <scope>NUCLEOTIDE SEQUENCE [LARGE SCALE GENOMIC DNA]</scope>
    <source>
        <strain evidence="14 15">DSM 45784</strain>
    </source>
</reference>
<dbReference type="CDD" id="cd06225">
    <property type="entry name" value="HAMP"/>
    <property type="match status" value="1"/>
</dbReference>
<dbReference type="GO" id="GO:0000155">
    <property type="term" value="F:phosphorelay sensor kinase activity"/>
    <property type="evidence" value="ECO:0007669"/>
    <property type="project" value="InterPro"/>
</dbReference>
<comment type="caution">
    <text evidence="14">The sequence shown here is derived from an EMBL/GenBank/DDBJ whole genome shotgun (WGS) entry which is preliminary data.</text>
</comment>
<dbReference type="PRINTS" id="PR00344">
    <property type="entry name" value="BCTRLSENSOR"/>
</dbReference>
<gene>
    <name evidence="14" type="ORF">BJ982_004193</name>
</gene>
<dbReference type="InterPro" id="IPR003661">
    <property type="entry name" value="HisK_dim/P_dom"/>
</dbReference>
<feature type="domain" description="Histidine kinase" evidence="12">
    <location>
        <begin position="242"/>
        <end position="448"/>
    </location>
</feature>
<comment type="catalytic activity">
    <reaction evidence="1">
        <text>ATP + protein L-histidine = ADP + protein N-phospho-L-histidine.</text>
        <dbReference type="EC" id="2.7.13.3"/>
    </reaction>
</comment>
<evidence type="ECO:0000256" key="1">
    <source>
        <dbReference type="ARBA" id="ARBA00000085"/>
    </source>
</evidence>
<protein>
    <recommendedName>
        <fullName evidence="3">histidine kinase</fullName>
        <ecNumber evidence="3">2.7.13.3</ecNumber>
    </recommendedName>
</protein>
<dbReference type="PROSITE" id="PS50109">
    <property type="entry name" value="HIS_KIN"/>
    <property type="match status" value="1"/>
</dbReference>
<dbReference type="InterPro" id="IPR003660">
    <property type="entry name" value="HAMP_dom"/>
</dbReference>
<dbReference type="SMART" id="SM00304">
    <property type="entry name" value="HAMP"/>
    <property type="match status" value="1"/>
</dbReference>
<dbReference type="Gene3D" id="1.10.287.130">
    <property type="match status" value="1"/>
</dbReference>